<feature type="region of interest" description="Disordered" evidence="1">
    <location>
        <begin position="426"/>
        <end position="450"/>
    </location>
</feature>
<protein>
    <recommendedName>
        <fullName evidence="3">Protein-glutamine gamma-glutamyltransferase-like C-terminal domain-containing protein</fullName>
    </recommendedName>
</protein>
<dbReference type="Proteomes" id="UP000198882">
    <property type="component" value="Unassembled WGS sequence"/>
</dbReference>
<keyword evidence="5" id="KW-1185">Reference proteome</keyword>
<reference evidence="5" key="1">
    <citation type="submission" date="2016-10" db="EMBL/GenBank/DDBJ databases">
        <authorList>
            <person name="Varghese N."/>
            <person name="Submissions S."/>
        </authorList>
    </citation>
    <scope>NUCLEOTIDE SEQUENCE [LARGE SCALE GENOMIC DNA]</scope>
    <source>
        <strain evidence="5">B4,CECT 8067,JCM 17497</strain>
    </source>
</reference>
<dbReference type="STRING" id="1095776.SAMN04515672_2302"/>
<accession>A0A1G8YU10</accession>
<gene>
    <name evidence="4" type="ORF">SAMN04515672_2302</name>
</gene>
<keyword evidence="2" id="KW-0472">Membrane</keyword>
<sequence>MCCLLVVASALPAADPRLESPGSVDGGTSAGDWESVAPSPNPTDDPTDTDADRDDDGGTDDDTHDIEIEGDIEPGNEVRVSLDGTSHFDKKAVEVNGESVGETEFGSVSVVVPYAAEMNVTVPDTDQSRTVDVETAATIEPDDGAAPARDLEVAVAVGSTPVSDATVFLDGDSVATTDEDGTATVPLPDTARPVDLRVERGPVEGERTVDVAEPEIGFTSPVLFPGSPAPVQVSADGAAVPNATVSLEGGGSTTTDGSGQTRVWLPIDDAATVSVEVGEETATTSVENLYLRLTVLVVFGPGILIGGAVTYLRFAATHEPRRNRISTGIFVGLADLLAALSDALRRRANSFSRFRLPSLTSIPMPSVSIPRPDIGGGLRSFGTALSSLGTAFGTLPSFGSLLRGPNRSENSIGSLFRDRFGFDDEREDAGESADDRLRPQLADEPLAPRGPRAEVRTAWHAFLDRLGVEERETRTPGQVARDALAAGFPAASVYRLVSIFRDVEYGDREPSPDRVEAARAAADDLIDHEVGSDENEEGSE</sequence>
<feature type="region of interest" description="Disordered" evidence="1">
    <location>
        <begin position="15"/>
        <end position="68"/>
    </location>
</feature>
<name>A0A1G8YU10_9EURY</name>
<keyword evidence="2" id="KW-0812">Transmembrane</keyword>
<evidence type="ECO:0000313" key="4">
    <source>
        <dbReference type="EMBL" id="SDK06227.1"/>
    </source>
</evidence>
<feature type="transmembrane region" description="Helical" evidence="2">
    <location>
        <begin position="289"/>
        <end position="312"/>
    </location>
</feature>
<keyword evidence="2" id="KW-1133">Transmembrane helix</keyword>
<feature type="compositionally biased region" description="Basic and acidic residues" evidence="1">
    <location>
        <begin position="506"/>
        <end position="531"/>
    </location>
</feature>
<evidence type="ECO:0000259" key="3">
    <source>
        <dbReference type="Pfam" id="PF13559"/>
    </source>
</evidence>
<dbReference type="EMBL" id="FNFE01000002">
    <property type="protein sequence ID" value="SDK06227.1"/>
    <property type="molecule type" value="Genomic_DNA"/>
</dbReference>
<dbReference type="AlphaFoldDB" id="A0A1G8YU10"/>
<evidence type="ECO:0000256" key="2">
    <source>
        <dbReference type="SAM" id="Phobius"/>
    </source>
</evidence>
<evidence type="ECO:0000256" key="1">
    <source>
        <dbReference type="SAM" id="MobiDB-lite"/>
    </source>
</evidence>
<dbReference type="InterPro" id="IPR025403">
    <property type="entry name" value="TgpA-like_C"/>
</dbReference>
<feature type="domain" description="Protein-glutamine gamma-glutamyltransferase-like C-terminal" evidence="3">
    <location>
        <begin position="457"/>
        <end position="522"/>
    </location>
</feature>
<evidence type="ECO:0000313" key="5">
    <source>
        <dbReference type="Proteomes" id="UP000198882"/>
    </source>
</evidence>
<dbReference type="Pfam" id="PF13559">
    <property type="entry name" value="DUF4129"/>
    <property type="match status" value="1"/>
</dbReference>
<proteinExistence type="predicted"/>
<organism evidence="4 5">
    <name type="scientific">Natronorubrum texcoconense</name>
    <dbReference type="NCBI Taxonomy" id="1095776"/>
    <lineage>
        <taxon>Archaea</taxon>
        <taxon>Methanobacteriati</taxon>
        <taxon>Methanobacteriota</taxon>
        <taxon>Stenosarchaea group</taxon>
        <taxon>Halobacteria</taxon>
        <taxon>Halobacteriales</taxon>
        <taxon>Natrialbaceae</taxon>
        <taxon>Natronorubrum</taxon>
    </lineage>
</organism>
<feature type="compositionally biased region" description="Acidic residues" evidence="1">
    <location>
        <begin position="45"/>
        <end position="68"/>
    </location>
</feature>
<feature type="region of interest" description="Disordered" evidence="1">
    <location>
        <begin position="506"/>
        <end position="540"/>
    </location>
</feature>